<dbReference type="InterPro" id="IPR004629">
    <property type="entry name" value="WecG_TagA_CpsF"/>
</dbReference>
<protein>
    <submittedName>
        <fullName evidence="3">WecB/TagA/CpsF family glycosyltransferase</fullName>
    </submittedName>
</protein>
<dbReference type="EMBL" id="CP151762">
    <property type="protein sequence ID" value="WZU63270.1"/>
    <property type="molecule type" value="Genomic_DNA"/>
</dbReference>
<reference evidence="3 4" key="1">
    <citation type="submission" date="2024-04" db="EMBL/GenBank/DDBJ databases">
        <title>Phylogenomic analyses of a clade within the roseobacter group suggest taxonomic reassignments of species of the genera Aestuariivita, Citreicella, Loktanella, Nautella, Pelagibaca, Ruegeria, Thalassobius, Thiobacimonas and Tropicibacter, and the proposal o.</title>
        <authorList>
            <person name="Jeon C.O."/>
        </authorList>
    </citation>
    <scope>NUCLEOTIDE SEQUENCE [LARGE SCALE GENOMIC DNA]</scope>
    <source>
        <strain evidence="3 4">G8-12</strain>
    </source>
</reference>
<proteinExistence type="predicted"/>
<keyword evidence="4" id="KW-1185">Reference proteome</keyword>
<gene>
    <name evidence="3" type="ORF">AABB28_15645</name>
</gene>
<dbReference type="GO" id="GO:0016758">
    <property type="term" value="F:hexosyltransferase activity"/>
    <property type="evidence" value="ECO:0007669"/>
    <property type="project" value="TreeGrafter"/>
</dbReference>
<accession>A0AAN0NGM6</accession>
<dbReference type="NCBIfam" id="TIGR00696">
    <property type="entry name" value="wecG_tagA_cpsF"/>
    <property type="match status" value="1"/>
</dbReference>
<dbReference type="Pfam" id="PF03808">
    <property type="entry name" value="Glyco_tran_WecG"/>
    <property type="match status" value="1"/>
</dbReference>
<keyword evidence="1" id="KW-0328">Glycosyltransferase</keyword>
<keyword evidence="2" id="KW-0808">Transferase</keyword>
<dbReference type="CDD" id="cd06533">
    <property type="entry name" value="Glyco_transf_WecG_TagA"/>
    <property type="match status" value="1"/>
</dbReference>
<evidence type="ECO:0000313" key="3">
    <source>
        <dbReference type="EMBL" id="WZU63270.1"/>
    </source>
</evidence>
<dbReference type="Proteomes" id="UP001451782">
    <property type="component" value="Chromosome"/>
</dbReference>
<organism evidence="3 4">
    <name type="scientific">Yoonia algicola</name>
    <dbReference type="NCBI Taxonomy" id="3137368"/>
    <lineage>
        <taxon>Bacteria</taxon>
        <taxon>Pseudomonadati</taxon>
        <taxon>Pseudomonadota</taxon>
        <taxon>Alphaproteobacteria</taxon>
        <taxon>Rhodobacterales</taxon>
        <taxon>Paracoccaceae</taxon>
        <taxon>Yoonia</taxon>
    </lineage>
</organism>
<sequence>MLPALDHGVTRTSLLGAQFDQVDMPQTLALAKQAMSGRQRLQHSDVNVAKIVQMASDPRLRTDVIESDLICVDGMGVKWACELLGVPVAGRVTGADLMMQTFDLCEKEGFRPFLFGARQDVLDAMITVLGQSHPNLQIAGSRNGYFKQDDEAEIVAQIQASGADCLFVGITSPIKERFLRKYRDALDVPFLVGVGGSFDVAAGKVRRAPPFIQKIGMEWLFRVIQEPRRLFWRYFKTNLAFAGMVGRAMLRRDHQNKPAESTERGSET</sequence>
<name>A0AAN0NGM6_9RHOB</name>
<dbReference type="KEGG" id="yag:AABB28_15645"/>
<evidence type="ECO:0000256" key="2">
    <source>
        <dbReference type="ARBA" id="ARBA00022679"/>
    </source>
</evidence>
<evidence type="ECO:0000313" key="4">
    <source>
        <dbReference type="Proteomes" id="UP001451782"/>
    </source>
</evidence>
<dbReference type="PANTHER" id="PTHR34136:SF1">
    <property type="entry name" value="UDP-N-ACETYL-D-MANNOSAMINURONIC ACID TRANSFERASE"/>
    <property type="match status" value="1"/>
</dbReference>
<dbReference type="AlphaFoldDB" id="A0AAN0NGM6"/>
<evidence type="ECO:0000256" key="1">
    <source>
        <dbReference type="ARBA" id="ARBA00022676"/>
    </source>
</evidence>
<dbReference type="RefSeq" id="WP_342069666.1">
    <property type="nucleotide sequence ID" value="NZ_CP151762.1"/>
</dbReference>
<dbReference type="PANTHER" id="PTHR34136">
    <property type="match status" value="1"/>
</dbReference>